<comment type="caution">
    <text evidence="1">The sequence shown here is derived from an EMBL/GenBank/DDBJ whole genome shotgun (WGS) entry which is preliminary data.</text>
</comment>
<protein>
    <submittedName>
        <fullName evidence="1">Uncharacterized protein</fullName>
    </submittedName>
</protein>
<dbReference type="PANTHER" id="PTHR34201:SF12">
    <property type="entry name" value="PROTEIN TRIGALACTOSYLDIACYLGLYCEROL 5, CHLOROPLASTIC"/>
    <property type="match status" value="1"/>
</dbReference>
<proteinExistence type="predicted"/>
<dbReference type="InterPro" id="IPR053288">
    <property type="entry name" value="TGD_Bridge_Protein"/>
</dbReference>
<dbReference type="AlphaFoldDB" id="A0A150H1S1"/>
<gene>
    <name evidence="1" type="ORF">GPECTOR_2g1079</name>
</gene>
<organism evidence="1 2">
    <name type="scientific">Gonium pectorale</name>
    <name type="common">Green alga</name>
    <dbReference type="NCBI Taxonomy" id="33097"/>
    <lineage>
        <taxon>Eukaryota</taxon>
        <taxon>Viridiplantae</taxon>
        <taxon>Chlorophyta</taxon>
        <taxon>core chlorophytes</taxon>
        <taxon>Chlorophyceae</taxon>
        <taxon>CS clade</taxon>
        <taxon>Chlamydomonadales</taxon>
        <taxon>Volvocaceae</taxon>
        <taxon>Gonium</taxon>
    </lineage>
</organism>
<evidence type="ECO:0000313" key="1">
    <source>
        <dbReference type="EMBL" id="KXZ55530.1"/>
    </source>
</evidence>
<keyword evidence="2" id="KW-1185">Reference proteome</keyword>
<dbReference type="Proteomes" id="UP000075714">
    <property type="component" value="Unassembled WGS sequence"/>
</dbReference>
<reference evidence="2" key="1">
    <citation type="journal article" date="2016" name="Nat. Commun.">
        <title>The Gonium pectorale genome demonstrates co-option of cell cycle regulation during the evolution of multicellularity.</title>
        <authorList>
            <person name="Hanschen E.R."/>
            <person name="Marriage T.N."/>
            <person name="Ferris P.J."/>
            <person name="Hamaji T."/>
            <person name="Toyoda A."/>
            <person name="Fujiyama A."/>
            <person name="Neme R."/>
            <person name="Noguchi H."/>
            <person name="Minakuchi Y."/>
            <person name="Suzuki M."/>
            <person name="Kawai-Toyooka H."/>
            <person name="Smith D.R."/>
            <person name="Sparks H."/>
            <person name="Anderson J."/>
            <person name="Bakaric R."/>
            <person name="Luria V."/>
            <person name="Karger A."/>
            <person name="Kirschner M.W."/>
            <person name="Durand P.M."/>
            <person name="Michod R.E."/>
            <person name="Nozaki H."/>
            <person name="Olson B.J."/>
        </authorList>
    </citation>
    <scope>NUCLEOTIDE SEQUENCE [LARGE SCALE GENOMIC DNA]</scope>
    <source>
        <strain evidence="2">NIES-2863</strain>
    </source>
</reference>
<dbReference type="PROSITE" id="PS51257">
    <property type="entry name" value="PROKAR_LIPOPROTEIN"/>
    <property type="match status" value="1"/>
</dbReference>
<sequence length="98" mass="9880">MGGRTFLGGGVGFGVGAGCGFGVGYGFGGGPVGFGGMGAGGGCGVGVGLGWGYGAAWGSNYIVVDPEFEEAKVDKRPQWLKQLTMRVQGLKFDRVRQG</sequence>
<accession>A0A150H1S1</accession>
<dbReference type="OrthoDB" id="542730at2759"/>
<dbReference type="EMBL" id="LSYV01000003">
    <property type="protein sequence ID" value="KXZ55530.1"/>
    <property type="molecule type" value="Genomic_DNA"/>
</dbReference>
<dbReference type="PANTHER" id="PTHR34201">
    <property type="entry name" value="GLYCINE-RICH PROTEIN"/>
    <property type="match status" value="1"/>
</dbReference>
<name>A0A150H1S1_GONPE</name>
<evidence type="ECO:0000313" key="2">
    <source>
        <dbReference type="Proteomes" id="UP000075714"/>
    </source>
</evidence>